<dbReference type="InterPro" id="IPR014721">
    <property type="entry name" value="Ribsml_uS5_D2-typ_fold_subgr"/>
</dbReference>
<dbReference type="PANTHER" id="PTHR43290">
    <property type="entry name" value="MEVALONATE KINASE"/>
    <property type="match status" value="1"/>
</dbReference>
<evidence type="ECO:0000313" key="16">
    <source>
        <dbReference type="Proteomes" id="UP000232412"/>
    </source>
</evidence>
<comment type="subcellular location">
    <subcellularLocation>
        <location evidence="1">Cytoplasm</location>
    </subcellularLocation>
</comment>
<evidence type="ECO:0000256" key="4">
    <source>
        <dbReference type="ARBA" id="ARBA00022490"/>
    </source>
</evidence>
<comment type="pathway">
    <text evidence="12">Isoprenoid biosynthesis; isopentenyl diphosphate biosynthesis via mevalonate pathway; isopentenyl diphosphate from (R)-mevalonate: step 1/3.</text>
</comment>
<protein>
    <recommendedName>
        <fullName evidence="3">mevalonate kinase</fullName>
        <ecNumber evidence="3">2.7.1.36</ecNumber>
    </recommendedName>
</protein>
<evidence type="ECO:0000256" key="8">
    <source>
        <dbReference type="ARBA" id="ARBA00022777"/>
    </source>
</evidence>
<evidence type="ECO:0000256" key="2">
    <source>
        <dbReference type="ARBA" id="ARBA00006495"/>
    </source>
</evidence>
<organism evidence="15 16">
    <name type="scientific">Nitrosotalea sinensis</name>
    <dbReference type="NCBI Taxonomy" id="1499975"/>
    <lineage>
        <taxon>Archaea</taxon>
        <taxon>Nitrososphaerota</taxon>
        <taxon>Nitrososphaeria</taxon>
        <taxon>Nitrosotaleales</taxon>
        <taxon>Nitrosotaleaceae</taxon>
        <taxon>Nitrosotalea</taxon>
    </lineage>
</organism>
<evidence type="ECO:0000256" key="7">
    <source>
        <dbReference type="ARBA" id="ARBA00022741"/>
    </source>
</evidence>
<evidence type="ECO:0000256" key="9">
    <source>
        <dbReference type="ARBA" id="ARBA00022840"/>
    </source>
</evidence>
<evidence type="ECO:0000313" key="15">
    <source>
        <dbReference type="EMBL" id="SHO42573.1"/>
    </source>
</evidence>
<dbReference type="InterPro" id="IPR006204">
    <property type="entry name" value="GHMP_kinase_N_dom"/>
</dbReference>
<evidence type="ECO:0000256" key="1">
    <source>
        <dbReference type="ARBA" id="ARBA00004496"/>
    </source>
</evidence>
<comment type="similarity">
    <text evidence="2">Belongs to the GHMP kinase family. Mevalonate kinase subfamily.</text>
</comment>
<dbReference type="GO" id="GO:0005524">
    <property type="term" value="F:ATP binding"/>
    <property type="evidence" value="ECO:0007669"/>
    <property type="project" value="UniProtKB-KW"/>
</dbReference>
<accession>A0A2H1EEG9</accession>
<evidence type="ECO:0000259" key="14">
    <source>
        <dbReference type="Pfam" id="PF08544"/>
    </source>
</evidence>
<evidence type="ECO:0000256" key="12">
    <source>
        <dbReference type="ARBA" id="ARBA00029438"/>
    </source>
</evidence>
<dbReference type="Pfam" id="PF08544">
    <property type="entry name" value="GHMP_kinases_C"/>
    <property type="match status" value="1"/>
</dbReference>
<dbReference type="InterPro" id="IPR013750">
    <property type="entry name" value="GHMP_kinase_C_dom"/>
</dbReference>
<dbReference type="PRINTS" id="PR00959">
    <property type="entry name" value="MEVGALKINASE"/>
</dbReference>
<keyword evidence="4" id="KW-0963">Cytoplasm</keyword>
<sequence>MKSVASAPGKIILFGEHFVVYGVKAILCSIDKRIIATSQCIDEKIIKIKSSLGESSMKLDALEGLDSISPKFMKPFFYIIQKTMKERNESTGIEVVLESQIPAGVGLGSSSAACVAVAASVNGLFGKLTREEVLKIAIEAERTIFEQNSGADASISVFGGLASYDRSTGFHNILSKNNLNFIISNSGQTHNTEEVVQQVKNFKEKNESLFFNLCKQEEEIIRNATVALEKNNINELGLLMSKNHELLKKIGVSTEKIDLMINEAKLTSYGAKITGAGGGGCTISLVDDHNRKKTLNNLQKISDCFITRIDHSGLRYEQS</sequence>
<dbReference type="PANTHER" id="PTHR43290:SF2">
    <property type="entry name" value="MEVALONATE KINASE"/>
    <property type="match status" value="1"/>
</dbReference>
<gene>
    <name evidence="15" type="primary">mvk</name>
    <name evidence="15" type="ORF">NSIN_10083</name>
</gene>
<dbReference type="Gene3D" id="3.30.230.10">
    <property type="match status" value="1"/>
</dbReference>
<keyword evidence="7" id="KW-0547">Nucleotide-binding</keyword>
<keyword evidence="5" id="KW-0444">Lipid biosynthesis</keyword>
<dbReference type="GO" id="GO:0005829">
    <property type="term" value="C:cytosol"/>
    <property type="evidence" value="ECO:0007669"/>
    <property type="project" value="TreeGrafter"/>
</dbReference>
<dbReference type="SUPFAM" id="SSF54211">
    <property type="entry name" value="Ribosomal protein S5 domain 2-like"/>
    <property type="match status" value="1"/>
</dbReference>
<evidence type="ECO:0000256" key="6">
    <source>
        <dbReference type="ARBA" id="ARBA00022679"/>
    </source>
</evidence>
<proteinExistence type="inferred from homology"/>
<dbReference type="RefSeq" id="WP_101008850.1">
    <property type="nucleotide sequence ID" value="NZ_FRFC01000001.1"/>
</dbReference>
<dbReference type="InterPro" id="IPR006203">
    <property type="entry name" value="GHMP_knse_ATP-bd_CS"/>
</dbReference>
<dbReference type="InterPro" id="IPR020568">
    <property type="entry name" value="Ribosomal_Su5_D2-typ_SF"/>
</dbReference>
<keyword evidence="6 15" id="KW-0808">Transferase</keyword>
<feature type="domain" description="GHMP kinase N-terminal" evidence="13">
    <location>
        <begin position="82"/>
        <end position="160"/>
    </location>
</feature>
<dbReference type="Proteomes" id="UP000232412">
    <property type="component" value="Unassembled WGS sequence"/>
</dbReference>
<evidence type="ECO:0000256" key="11">
    <source>
        <dbReference type="ARBA" id="ARBA00023098"/>
    </source>
</evidence>
<keyword evidence="8 15" id="KW-0418">Kinase</keyword>
<dbReference type="PROSITE" id="PS00627">
    <property type="entry name" value="GHMP_KINASES_ATP"/>
    <property type="match status" value="1"/>
</dbReference>
<dbReference type="NCBIfam" id="TIGR00549">
    <property type="entry name" value="mevalon_kin"/>
    <property type="match status" value="1"/>
</dbReference>
<keyword evidence="9" id="KW-0067">ATP-binding</keyword>
<keyword evidence="11" id="KW-0443">Lipid metabolism</keyword>
<dbReference type="SUPFAM" id="SSF55060">
    <property type="entry name" value="GHMP Kinase, C-terminal domain"/>
    <property type="match status" value="1"/>
</dbReference>
<evidence type="ECO:0000256" key="3">
    <source>
        <dbReference type="ARBA" id="ARBA00012103"/>
    </source>
</evidence>
<evidence type="ECO:0000259" key="13">
    <source>
        <dbReference type="Pfam" id="PF00288"/>
    </source>
</evidence>
<feature type="domain" description="GHMP kinase C-terminal" evidence="14">
    <location>
        <begin position="226"/>
        <end position="297"/>
    </location>
</feature>
<dbReference type="EMBL" id="FRFC01000001">
    <property type="protein sequence ID" value="SHO42573.1"/>
    <property type="molecule type" value="Genomic_DNA"/>
</dbReference>
<reference evidence="16" key="1">
    <citation type="submission" date="2016-12" db="EMBL/GenBank/DDBJ databases">
        <authorList>
            <person name="Herbold C."/>
        </authorList>
    </citation>
    <scope>NUCLEOTIDE SEQUENCE [LARGE SCALE GENOMIC DNA]</scope>
</reference>
<dbReference type="Pfam" id="PF00288">
    <property type="entry name" value="GHMP_kinases_N"/>
    <property type="match status" value="1"/>
</dbReference>
<dbReference type="UniPathway" id="UPA00057">
    <property type="reaction ID" value="UER00098"/>
</dbReference>
<dbReference type="EC" id="2.7.1.36" evidence="3"/>
<dbReference type="InterPro" id="IPR006205">
    <property type="entry name" value="Mev_gal_kin"/>
</dbReference>
<dbReference type="AlphaFoldDB" id="A0A2H1EEG9"/>
<evidence type="ECO:0000256" key="5">
    <source>
        <dbReference type="ARBA" id="ARBA00022516"/>
    </source>
</evidence>
<name>A0A2H1EEG9_9ARCH</name>
<dbReference type="GO" id="GO:0019287">
    <property type="term" value="P:isopentenyl diphosphate biosynthetic process, mevalonate pathway"/>
    <property type="evidence" value="ECO:0007669"/>
    <property type="project" value="UniProtKB-UniPathway"/>
</dbReference>
<keyword evidence="16" id="KW-1185">Reference proteome</keyword>
<keyword evidence="10" id="KW-0460">Magnesium</keyword>
<dbReference type="OrthoDB" id="19001at2157"/>
<evidence type="ECO:0000256" key="10">
    <source>
        <dbReference type="ARBA" id="ARBA00022842"/>
    </source>
</evidence>
<dbReference type="GO" id="GO:0004496">
    <property type="term" value="F:mevalonate kinase activity"/>
    <property type="evidence" value="ECO:0007669"/>
    <property type="project" value="UniProtKB-EC"/>
</dbReference>
<dbReference type="InterPro" id="IPR036554">
    <property type="entry name" value="GHMP_kinase_C_sf"/>
</dbReference>
<dbReference type="Gene3D" id="3.30.70.890">
    <property type="entry name" value="GHMP kinase, C-terminal domain"/>
    <property type="match status" value="1"/>
</dbReference>